<protein>
    <submittedName>
        <fullName evidence="1">Uncharacterized protein</fullName>
    </submittedName>
</protein>
<gene>
    <name evidence="1" type="ORF">CEXT_76991</name>
</gene>
<evidence type="ECO:0000313" key="1">
    <source>
        <dbReference type="EMBL" id="GIY98673.1"/>
    </source>
</evidence>
<accession>A0AAV4XXZ2</accession>
<dbReference type="AlphaFoldDB" id="A0AAV4XXZ2"/>
<sequence length="239" mass="27471">MAARGKELASTLPIPTIMKKPLFDVLESLALKFLNGMKHIVFFVCTDFDEFSSLCLRSDGTIDCLKTAQALVARQDANIIVRFRIACHYCLTADMQRLIEESPNICTKTTDLLVGHIDNEGQLMYLLQSDNKDLLRRITLKKAANSDVVRVCLPRLDKNDLKIVFSYSDVKFNILVTLVLYAPYGLDVVKQMWEYLDEFDIYQFFMLVEFWRDGTTLELIFVLVSKIHLLNFGMNVLHN</sequence>
<organism evidence="1 2">
    <name type="scientific">Caerostris extrusa</name>
    <name type="common">Bark spider</name>
    <name type="synonym">Caerostris bankana</name>
    <dbReference type="NCBI Taxonomy" id="172846"/>
    <lineage>
        <taxon>Eukaryota</taxon>
        <taxon>Metazoa</taxon>
        <taxon>Ecdysozoa</taxon>
        <taxon>Arthropoda</taxon>
        <taxon>Chelicerata</taxon>
        <taxon>Arachnida</taxon>
        <taxon>Araneae</taxon>
        <taxon>Araneomorphae</taxon>
        <taxon>Entelegynae</taxon>
        <taxon>Araneoidea</taxon>
        <taxon>Araneidae</taxon>
        <taxon>Caerostris</taxon>
    </lineage>
</organism>
<reference evidence="1 2" key="1">
    <citation type="submission" date="2021-06" db="EMBL/GenBank/DDBJ databases">
        <title>Caerostris extrusa draft genome.</title>
        <authorList>
            <person name="Kono N."/>
            <person name="Arakawa K."/>
        </authorList>
    </citation>
    <scope>NUCLEOTIDE SEQUENCE [LARGE SCALE GENOMIC DNA]</scope>
</reference>
<keyword evidence="2" id="KW-1185">Reference proteome</keyword>
<proteinExistence type="predicted"/>
<evidence type="ECO:0000313" key="2">
    <source>
        <dbReference type="Proteomes" id="UP001054945"/>
    </source>
</evidence>
<dbReference type="EMBL" id="BPLR01000948">
    <property type="protein sequence ID" value="GIY98673.1"/>
    <property type="molecule type" value="Genomic_DNA"/>
</dbReference>
<dbReference type="Proteomes" id="UP001054945">
    <property type="component" value="Unassembled WGS sequence"/>
</dbReference>
<comment type="caution">
    <text evidence="1">The sequence shown here is derived from an EMBL/GenBank/DDBJ whole genome shotgun (WGS) entry which is preliminary data.</text>
</comment>
<name>A0AAV4XXZ2_CAEEX</name>